<dbReference type="InterPro" id="IPR004087">
    <property type="entry name" value="KH_dom"/>
</dbReference>
<dbReference type="Pfam" id="PF01187">
    <property type="entry name" value="MIF"/>
    <property type="match status" value="1"/>
</dbReference>
<reference evidence="6 7" key="1">
    <citation type="submission" date="2018-10" db="EMBL/GenBank/DDBJ databases">
        <title>A high-quality apple genome assembly.</title>
        <authorList>
            <person name="Hu J."/>
        </authorList>
    </citation>
    <scope>NUCLEOTIDE SEQUENCE [LARGE SCALE GENOMIC DNA]</scope>
    <source>
        <strain evidence="7">cv. HFTH1</strain>
        <tissue evidence="6">Young leaf</tissue>
    </source>
</reference>
<accession>A0A498HKQ2</accession>
<comment type="similarity">
    <text evidence="1">Belongs to the MIF family.</text>
</comment>
<dbReference type="SUPFAM" id="SSF55331">
    <property type="entry name" value="Tautomerase/MIF"/>
    <property type="match status" value="1"/>
</dbReference>
<dbReference type="Pfam" id="PF00013">
    <property type="entry name" value="KH_1"/>
    <property type="match status" value="3"/>
</dbReference>
<dbReference type="InterPro" id="IPR014347">
    <property type="entry name" value="Tautomerase/MIF_sf"/>
</dbReference>
<evidence type="ECO:0000256" key="2">
    <source>
        <dbReference type="ARBA" id="ARBA00022737"/>
    </source>
</evidence>
<gene>
    <name evidence="6" type="ORF">DVH24_018854</name>
</gene>
<feature type="domain" description="K Homology" evidence="5">
    <location>
        <begin position="174"/>
        <end position="249"/>
    </location>
</feature>
<dbReference type="SMART" id="SM00322">
    <property type="entry name" value="KH"/>
    <property type="match status" value="3"/>
</dbReference>
<dbReference type="CDD" id="cd22460">
    <property type="entry name" value="KH-I_PEPPER_rpt2_like"/>
    <property type="match status" value="1"/>
</dbReference>
<feature type="region of interest" description="Disordered" evidence="4">
    <location>
        <begin position="1"/>
        <end position="78"/>
    </location>
</feature>
<comment type="caution">
    <text evidence="6">The sequence shown here is derived from an EMBL/GenBank/DDBJ whole genome shotgun (WGS) entry which is preliminary data.</text>
</comment>
<dbReference type="CDD" id="cd22459">
    <property type="entry name" value="KH-I_PEPPER_rpt1_like"/>
    <property type="match status" value="1"/>
</dbReference>
<feature type="domain" description="K Homology" evidence="5">
    <location>
        <begin position="84"/>
        <end position="157"/>
    </location>
</feature>
<evidence type="ECO:0000313" key="6">
    <source>
        <dbReference type="EMBL" id="RXH71499.1"/>
    </source>
</evidence>
<dbReference type="InterPro" id="IPR036612">
    <property type="entry name" value="KH_dom_type_1_sf"/>
</dbReference>
<evidence type="ECO:0000313" key="7">
    <source>
        <dbReference type="Proteomes" id="UP000290289"/>
    </source>
</evidence>
<dbReference type="Gene3D" id="3.30.310.210">
    <property type="match status" value="1"/>
</dbReference>
<dbReference type="AlphaFoldDB" id="A0A498HKQ2"/>
<dbReference type="Proteomes" id="UP000290289">
    <property type="component" value="Chromosome 16"/>
</dbReference>
<feature type="compositionally biased region" description="Polar residues" evidence="4">
    <location>
        <begin position="37"/>
        <end position="46"/>
    </location>
</feature>
<dbReference type="SUPFAM" id="SSF54791">
    <property type="entry name" value="Eukaryotic type KH-domain (KH-domain type I)"/>
    <property type="match status" value="3"/>
</dbReference>
<feature type="compositionally biased region" description="Polar residues" evidence="4">
    <location>
        <begin position="53"/>
        <end position="75"/>
    </location>
</feature>
<evidence type="ECO:0000259" key="5">
    <source>
        <dbReference type="SMART" id="SM00322"/>
    </source>
</evidence>
<name>A0A498HKQ2_MALDO</name>
<evidence type="ECO:0000256" key="1">
    <source>
        <dbReference type="ARBA" id="ARBA00005851"/>
    </source>
</evidence>
<keyword evidence="7" id="KW-1185">Reference proteome</keyword>
<keyword evidence="3" id="KW-0694">RNA-binding</keyword>
<evidence type="ECO:0000256" key="4">
    <source>
        <dbReference type="SAM" id="MobiDB-lite"/>
    </source>
</evidence>
<sequence length="620" mass="65932">MTTAQPTKNGFVNAAEADAQPLTSETTPAPITVPESDPTTDNNPDQNPEPESGPNSDTGAATTPTNVGNDSTSIADNRWPGWPGDCVFRLIVPVLKVGSIIGRKGELIKKMCEETRARIRVLDGAVGNPDRIVLISAREEPEVPLSPAMDAVIRIFKRVSGLTESEGSGAAGVAFCSIRLLVASTQAINLIGKQGSLIKSIQESTGSSVRVLSGEEVPSYAAADERIVELQGEALKVLKAVEAVVAHLRKFLVDHSVIPLFEKTHSTISQERQPDTTWADKSLLHTASQTGVSTNYPLSSKRESLFLERETQLESQLPSAGISLYGKDLSIYGKYPSIYGQDPSVYRQGSIYGQDPSLSSIRSSGIGRPGAPIVTQIAQTMQIPLSYAEDIIGVEGSNIAFIRRSSGAILTVQESRGLPDEITVEIKGTSSQVQMAQQLIQEVINSRKEPVTSNYGVMDTGLRSSYSQLGAPSYPSSSLPSQPYGSNYGSSGPGGGYSITMPTLNLFTDVPVDGVVDGVVASDILKDATKAVSKIIGKPESYVMILLNGTPSIAFASTEEPAVYGELISIGGIGPGVNGKLSSTIAEVLETKLSIDSSRLYVKFYDVEQRSFFGFNGSTF</sequence>
<dbReference type="STRING" id="3750.A0A498HKQ2"/>
<feature type="domain" description="K Homology" evidence="5">
    <location>
        <begin position="375"/>
        <end position="445"/>
    </location>
</feature>
<protein>
    <recommendedName>
        <fullName evidence="5">K Homology domain-containing protein</fullName>
    </recommendedName>
</protein>
<dbReference type="EMBL" id="RDQH01000342">
    <property type="protein sequence ID" value="RXH71499.1"/>
    <property type="molecule type" value="Genomic_DNA"/>
</dbReference>
<organism evidence="6 7">
    <name type="scientific">Malus domestica</name>
    <name type="common">Apple</name>
    <name type="synonym">Pyrus malus</name>
    <dbReference type="NCBI Taxonomy" id="3750"/>
    <lineage>
        <taxon>Eukaryota</taxon>
        <taxon>Viridiplantae</taxon>
        <taxon>Streptophyta</taxon>
        <taxon>Embryophyta</taxon>
        <taxon>Tracheophyta</taxon>
        <taxon>Spermatophyta</taxon>
        <taxon>Magnoliopsida</taxon>
        <taxon>eudicotyledons</taxon>
        <taxon>Gunneridae</taxon>
        <taxon>Pentapetalae</taxon>
        <taxon>rosids</taxon>
        <taxon>fabids</taxon>
        <taxon>Rosales</taxon>
        <taxon>Rosaceae</taxon>
        <taxon>Amygdaloideae</taxon>
        <taxon>Maleae</taxon>
        <taxon>Malus</taxon>
    </lineage>
</organism>
<dbReference type="CDD" id="cd22461">
    <property type="entry name" value="KH-I_PEPPER_like_rpt3"/>
    <property type="match status" value="1"/>
</dbReference>
<dbReference type="PANTHER" id="PTHR10288">
    <property type="entry name" value="KH DOMAIN CONTAINING RNA BINDING PROTEIN"/>
    <property type="match status" value="1"/>
</dbReference>
<dbReference type="InterPro" id="IPR004088">
    <property type="entry name" value="KH_dom_type_1"/>
</dbReference>
<feature type="compositionally biased region" description="Polar residues" evidence="4">
    <location>
        <begin position="1"/>
        <end position="10"/>
    </location>
</feature>
<dbReference type="InterPro" id="IPR001398">
    <property type="entry name" value="Macrophage_inhib_fac"/>
</dbReference>
<keyword evidence="2" id="KW-0677">Repeat</keyword>
<dbReference type="Gene3D" id="3.30.429.10">
    <property type="entry name" value="Macrophage Migration Inhibitory Factor"/>
    <property type="match status" value="1"/>
</dbReference>
<dbReference type="GO" id="GO:0003723">
    <property type="term" value="F:RNA binding"/>
    <property type="evidence" value="ECO:0007669"/>
    <property type="project" value="UniProtKB-UniRule"/>
</dbReference>
<proteinExistence type="inferred from homology"/>
<dbReference type="PROSITE" id="PS50084">
    <property type="entry name" value="KH_TYPE_1"/>
    <property type="match status" value="3"/>
</dbReference>
<evidence type="ECO:0000256" key="3">
    <source>
        <dbReference type="PROSITE-ProRule" id="PRU00117"/>
    </source>
</evidence>
<dbReference type="Gene3D" id="3.30.1370.10">
    <property type="entry name" value="K Homology domain, type 1"/>
    <property type="match status" value="1"/>
</dbReference>